<dbReference type="PROSITE" id="PS52019">
    <property type="entry name" value="PKS_MFAS_DH"/>
    <property type="match status" value="1"/>
</dbReference>
<dbReference type="PROSITE" id="PS50075">
    <property type="entry name" value="CARRIER"/>
    <property type="match status" value="1"/>
</dbReference>
<dbReference type="SUPFAM" id="SSF52151">
    <property type="entry name" value="FabD/lysophospholipase-like"/>
    <property type="match status" value="1"/>
</dbReference>
<dbReference type="InterPro" id="IPR057326">
    <property type="entry name" value="KR_dom"/>
</dbReference>
<dbReference type="InterPro" id="IPR020806">
    <property type="entry name" value="PKS_PP-bd"/>
</dbReference>
<dbReference type="SMART" id="SM00826">
    <property type="entry name" value="PKS_DH"/>
    <property type="match status" value="1"/>
</dbReference>
<protein>
    <submittedName>
        <fullName evidence="8">6-methylsalicylic acid synthase</fullName>
        <ecNumber evidence="8">2.3.1.165</ecNumber>
    </submittedName>
</protein>
<dbReference type="Pfam" id="PF21089">
    <property type="entry name" value="PKS_DH_N"/>
    <property type="match status" value="1"/>
</dbReference>
<dbReference type="Pfam" id="PF00698">
    <property type="entry name" value="Acyl_transf_1"/>
    <property type="match status" value="1"/>
</dbReference>
<gene>
    <name evidence="8" type="ORF">BJ970_007534</name>
</gene>
<keyword evidence="1" id="KW-0596">Phosphopantetheine</keyword>
<dbReference type="GO" id="GO:0004315">
    <property type="term" value="F:3-oxoacyl-[acyl-carrier-protein] synthase activity"/>
    <property type="evidence" value="ECO:0007669"/>
    <property type="project" value="InterPro"/>
</dbReference>
<dbReference type="PANTHER" id="PTHR43775:SF37">
    <property type="entry name" value="SI:DKEY-61P9.11"/>
    <property type="match status" value="1"/>
</dbReference>
<dbReference type="InterPro" id="IPR016039">
    <property type="entry name" value="Thiolase-like"/>
</dbReference>
<dbReference type="SUPFAM" id="SSF55048">
    <property type="entry name" value="Probable ACP-binding domain of malonyl-CoA ACP transacylase"/>
    <property type="match status" value="1"/>
</dbReference>
<accession>A0A840QGF5</accession>
<evidence type="ECO:0000256" key="3">
    <source>
        <dbReference type="ARBA" id="ARBA00022679"/>
    </source>
</evidence>
<dbReference type="InterPro" id="IPR032821">
    <property type="entry name" value="PKS_assoc"/>
</dbReference>
<organism evidence="8 9">
    <name type="scientific">Saccharopolyspora phatthalungensis</name>
    <dbReference type="NCBI Taxonomy" id="664693"/>
    <lineage>
        <taxon>Bacteria</taxon>
        <taxon>Bacillati</taxon>
        <taxon>Actinomycetota</taxon>
        <taxon>Actinomycetes</taxon>
        <taxon>Pseudonocardiales</taxon>
        <taxon>Pseudonocardiaceae</taxon>
        <taxon>Saccharopolyspora</taxon>
    </lineage>
</organism>
<dbReference type="SMART" id="SM00823">
    <property type="entry name" value="PKS_PP"/>
    <property type="match status" value="1"/>
</dbReference>
<dbReference type="SUPFAM" id="SSF53901">
    <property type="entry name" value="Thiolase-like"/>
    <property type="match status" value="1"/>
</dbReference>
<evidence type="ECO:0000259" key="6">
    <source>
        <dbReference type="PROSITE" id="PS52004"/>
    </source>
</evidence>
<feature type="active site" description="Proton donor; for dehydratase activity" evidence="4">
    <location>
        <position position="1083"/>
    </location>
</feature>
<dbReference type="SUPFAM" id="SSF51735">
    <property type="entry name" value="NAD(P)-binding Rossmann-fold domains"/>
    <property type="match status" value="2"/>
</dbReference>
<dbReference type="Gene3D" id="3.40.47.10">
    <property type="match status" value="1"/>
</dbReference>
<dbReference type="InterPro" id="IPR050091">
    <property type="entry name" value="PKS_NRPS_Biosynth_Enz"/>
</dbReference>
<dbReference type="SMART" id="SM01294">
    <property type="entry name" value="PKS_PP_betabranch"/>
    <property type="match status" value="1"/>
</dbReference>
<evidence type="ECO:0000313" key="8">
    <source>
        <dbReference type="EMBL" id="MBB5159934.1"/>
    </source>
</evidence>
<dbReference type="InterPro" id="IPR020807">
    <property type="entry name" value="PKS_DH"/>
</dbReference>
<dbReference type="GO" id="GO:0004312">
    <property type="term" value="F:fatty acid synthase activity"/>
    <property type="evidence" value="ECO:0007669"/>
    <property type="project" value="TreeGrafter"/>
</dbReference>
<dbReference type="Gene3D" id="3.40.50.720">
    <property type="entry name" value="NAD(P)-binding Rossmann-like Domain"/>
    <property type="match status" value="1"/>
</dbReference>
<dbReference type="Proteomes" id="UP000584374">
    <property type="component" value="Unassembled WGS sequence"/>
</dbReference>
<keyword evidence="2" id="KW-0597">Phosphoprotein</keyword>
<feature type="region of interest" description="C-terminal hotdog fold" evidence="4">
    <location>
        <begin position="1030"/>
        <end position="1160"/>
    </location>
</feature>
<dbReference type="GO" id="GO:0006633">
    <property type="term" value="P:fatty acid biosynthetic process"/>
    <property type="evidence" value="ECO:0007669"/>
    <property type="project" value="InterPro"/>
</dbReference>
<proteinExistence type="predicted"/>
<sequence>MNTQLDPTEPIAVVGIGCRFPGAASSPDAFWDLLTAGRDAVGQVPDDRWRDYLAMGAAHAAAAQRAPKRGGYLGDRDIACFDNEFFGFTRREAETMDPQHRMMLEVTWEALEHAGIPPLTLTGRQVGVFTGVISDDYGRRLLENLPDVDAWVASGASNCGAANRVSYALDLRGPSLVVDTACSASLTAVHLACQSLRSGETELALAGAVNIIAAPGWSLSLEAAGMLSQVGLSKAFSADADGYVRGEGCGVLVLKRLVDAERDGDRIMAVVLGTSVIHDGRTENFVAPSETAQQAMVRNACAQAGVEPATVDYVEAHGTGTRRGDYTEATALSAVYGAERPADDPCLIGSVKTNIGHLEASAGMAGIIKAVLALGHEHIPPSLNVSSLNPSIDWATAGLRVATQPTAWPQRAHPRRAAVSSFGFGGTISHAVLQQAPARRPAAIESPSMPANTNAVYPLSARSESGLRHNAARLADWLDGPGAATPLADVGHTLALRRSHLTHRATVVAADRDELITRLRHIADGELAPGIATGTAEDIPRVVWVFSGHGSQWVGMGRELLATQPVFADVIDQIEPVFAEEGGFSLRAALRDGEFAGAGPTQMLIFAMEAALAEVWRAHGATPDAVIGHSMGEIAAAVVSGACTLEVGARLISRRSRLLWRADGKGAMATVNLPFDEVVAKLAGRQDVVAAISSSPTASVISGETAAVEALIAEWEAEGLLPRKIAVEIASHSPAMDPLLTELRESVADLPLVQPLIPMYSTSATDPRAKVALDGDYWANNLRQPVRLREAVEAAVADGYGAFLEVAPHPVVCNPIIETLSALGRDDAFAGLTLRRGHPELETLLNSIGEAHCRGIEVDLGRLHPGGALVTLPSMQWQNQPHWRDFAPSGAVEQANHVADSHSLLGAATTVAGHSLRLWRTFLDGDNRPYPGSHPVNGVEIVPASVLVNTFLEAANGVSPGVLTDVQFRLPLVADDQGKEVQVVHDHRLALAVRDHGAAEHWRTCVTASIPTQSPHGALPATLPEPPDEFVPGDPDEIHAGMARTGVGGSAFPWQVEQLSRAGRALRVSVRHDSTTTWAPMLDAALSVAADALSDGTTLRMLAHVAEVQLTGGPPAYAVIQASVDQDRDTATVLVADRDGTVLARISGVGCAEVGAGTLGSVNPASLVHELAWRRLELSSAPEPPTGVVFVGADMLREPLAAAGVHCTVVSKPDELVAVLDSASHVCVLPPLPDNDDEVPDAAAQSANLLIETVRTVAGAELTRKPRLWCLTAGVRDIATETRLAHAPLWGVGRIVAVEHPELWGGILDVDPEDPNGVATALADILCAGPREDVISVRRDGPSVARLVPTTKEPAGEPVRCRPDGTYLITGGLGGLAPDIAQRLIDHGARRIVLASRHRFPERSTWDRLTDAEVCGQIEWIRALEAQGVTVKIVALDIADAAAAARELAPGALGLPPIRGIVHAAGVIGDRLVDEIDGQELVDVVRPKVSGAWTLHRLFPPGSLDFLVLFSSNGYLTGMPGQAMYAAGNAFLDAFATLRGFSGAGDTVSIGWSLWRGKGMAGNKVVESEMRARGIADTSAAEALQVWDHIDRRGRGFFAVLRTLPPDDEAHVSLPLLSEAMDLQALAAAEPDSAAYQHLEPEQLREWLTGEVVTLIAAEMRVPASKLDPQASLVNQGLDSVMSLVLRRRLERQFGQSLPASLLWHKPTAAAIVDHLSGLLSNSVQEGAAS</sequence>
<dbReference type="InterPro" id="IPR042104">
    <property type="entry name" value="PKS_dehydratase_sf"/>
</dbReference>
<dbReference type="InterPro" id="IPR013968">
    <property type="entry name" value="PKS_KR"/>
</dbReference>
<dbReference type="Pfam" id="PF02801">
    <property type="entry name" value="Ketoacyl-synt_C"/>
    <property type="match status" value="1"/>
</dbReference>
<dbReference type="GO" id="GO:0031177">
    <property type="term" value="F:phosphopantetheine binding"/>
    <property type="evidence" value="ECO:0007669"/>
    <property type="project" value="InterPro"/>
</dbReference>
<evidence type="ECO:0000313" key="9">
    <source>
        <dbReference type="Proteomes" id="UP000584374"/>
    </source>
</evidence>
<dbReference type="InterPro" id="IPR009081">
    <property type="entry name" value="PP-bd_ACP"/>
</dbReference>
<reference evidence="8 9" key="1">
    <citation type="submission" date="2020-08" db="EMBL/GenBank/DDBJ databases">
        <title>Sequencing the genomes of 1000 actinobacteria strains.</title>
        <authorList>
            <person name="Klenk H.-P."/>
        </authorList>
    </citation>
    <scope>NUCLEOTIDE SEQUENCE [LARGE SCALE GENOMIC DNA]</scope>
    <source>
        <strain evidence="8 9">DSM 45584</strain>
    </source>
</reference>
<dbReference type="InterPro" id="IPR049900">
    <property type="entry name" value="PKS_mFAS_DH"/>
</dbReference>
<dbReference type="CDD" id="cd00833">
    <property type="entry name" value="PKS"/>
    <property type="match status" value="1"/>
</dbReference>
<feature type="domain" description="Carrier" evidence="5">
    <location>
        <begin position="1643"/>
        <end position="1720"/>
    </location>
</feature>
<dbReference type="InterPro" id="IPR016036">
    <property type="entry name" value="Malonyl_transacylase_ACP-bd"/>
</dbReference>
<keyword evidence="9" id="KW-1185">Reference proteome</keyword>
<dbReference type="EC" id="2.3.1.165" evidence="8"/>
<dbReference type="InterPro" id="IPR020841">
    <property type="entry name" value="PKS_Beta-ketoAc_synthase_dom"/>
</dbReference>
<dbReference type="InterPro" id="IPR014030">
    <property type="entry name" value="Ketoacyl_synth_N"/>
</dbReference>
<dbReference type="Pfam" id="PF16197">
    <property type="entry name" value="KAsynt_C_assoc"/>
    <property type="match status" value="1"/>
</dbReference>
<feature type="active site" description="Proton acceptor; for dehydratase activity" evidence="4">
    <location>
        <position position="934"/>
    </location>
</feature>
<dbReference type="FunFam" id="3.40.47.10:FF:000019">
    <property type="entry name" value="Polyketide synthase type I"/>
    <property type="match status" value="1"/>
</dbReference>
<dbReference type="PROSITE" id="PS00606">
    <property type="entry name" value="KS3_1"/>
    <property type="match status" value="1"/>
</dbReference>
<evidence type="ECO:0000256" key="1">
    <source>
        <dbReference type="ARBA" id="ARBA00022450"/>
    </source>
</evidence>
<evidence type="ECO:0000259" key="7">
    <source>
        <dbReference type="PROSITE" id="PS52019"/>
    </source>
</evidence>
<dbReference type="Gene3D" id="3.30.70.3290">
    <property type="match status" value="1"/>
</dbReference>
<feature type="domain" description="PKS/mFAS DH" evidence="7">
    <location>
        <begin position="902"/>
        <end position="1160"/>
    </location>
</feature>
<dbReference type="SMART" id="SM00825">
    <property type="entry name" value="PKS_KS"/>
    <property type="match status" value="1"/>
</dbReference>
<comment type="caution">
    <text evidence="8">The sequence shown here is derived from an EMBL/GenBank/DDBJ whole genome shotgun (WGS) entry which is preliminary data.</text>
</comment>
<evidence type="ECO:0000256" key="2">
    <source>
        <dbReference type="ARBA" id="ARBA00022553"/>
    </source>
</evidence>
<dbReference type="InterPro" id="IPR018201">
    <property type="entry name" value="Ketoacyl_synth_AS"/>
</dbReference>
<feature type="region of interest" description="N-terminal hotdog fold" evidence="4">
    <location>
        <begin position="902"/>
        <end position="1017"/>
    </location>
</feature>
<dbReference type="Pfam" id="PF00550">
    <property type="entry name" value="PP-binding"/>
    <property type="match status" value="1"/>
</dbReference>
<dbReference type="InterPro" id="IPR049552">
    <property type="entry name" value="PKS_DH_N"/>
</dbReference>
<dbReference type="EMBL" id="JACHIW010000003">
    <property type="protein sequence ID" value="MBB5159934.1"/>
    <property type="molecule type" value="Genomic_DNA"/>
</dbReference>
<dbReference type="PANTHER" id="PTHR43775">
    <property type="entry name" value="FATTY ACID SYNTHASE"/>
    <property type="match status" value="1"/>
</dbReference>
<feature type="domain" description="Ketosynthase family 3 (KS3)" evidence="6">
    <location>
        <begin position="8"/>
        <end position="435"/>
    </location>
</feature>
<dbReference type="SMART" id="SM00827">
    <property type="entry name" value="PKS_AT"/>
    <property type="match status" value="1"/>
</dbReference>
<dbReference type="Gene3D" id="1.10.1200.10">
    <property type="entry name" value="ACP-like"/>
    <property type="match status" value="1"/>
</dbReference>
<dbReference type="InterPro" id="IPR014043">
    <property type="entry name" value="Acyl_transferase_dom"/>
</dbReference>
<dbReference type="Pfam" id="PF00109">
    <property type="entry name" value="ketoacyl-synt"/>
    <property type="match status" value="1"/>
</dbReference>
<dbReference type="Gene3D" id="3.10.129.110">
    <property type="entry name" value="Polyketide synthase dehydratase"/>
    <property type="match status" value="1"/>
</dbReference>
<evidence type="ECO:0000259" key="5">
    <source>
        <dbReference type="PROSITE" id="PS50075"/>
    </source>
</evidence>
<name>A0A840QGF5_9PSEU</name>
<dbReference type="SUPFAM" id="SSF47336">
    <property type="entry name" value="ACP-like"/>
    <property type="match status" value="1"/>
</dbReference>
<dbReference type="GO" id="GO:0050641">
    <property type="term" value="F:6-methylsalicylic acid synthase activity"/>
    <property type="evidence" value="ECO:0007669"/>
    <property type="project" value="UniProtKB-EC"/>
</dbReference>
<dbReference type="Gene3D" id="3.40.366.10">
    <property type="entry name" value="Malonyl-Coenzyme A Acyl Carrier Protein, domain 2"/>
    <property type="match status" value="1"/>
</dbReference>
<keyword evidence="8" id="KW-0012">Acyltransferase</keyword>
<dbReference type="InterPro" id="IPR016035">
    <property type="entry name" value="Acyl_Trfase/lysoPLipase"/>
</dbReference>
<dbReference type="RefSeq" id="WP_184732993.1">
    <property type="nucleotide sequence ID" value="NZ_JACHIW010000003.1"/>
</dbReference>
<dbReference type="InterPro" id="IPR001227">
    <property type="entry name" value="Ac_transferase_dom_sf"/>
</dbReference>
<dbReference type="PROSITE" id="PS52004">
    <property type="entry name" value="KS3_2"/>
    <property type="match status" value="1"/>
</dbReference>
<dbReference type="InterPro" id="IPR014031">
    <property type="entry name" value="Ketoacyl_synth_C"/>
</dbReference>
<evidence type="ECO:0000256" key="4">
    <source>
        <dbReference type="PROSITE-ProRule" id="PRU01363"/>
    </source>
</evidence>
<dbReference type="SMART" id="SM00822">
    <property type="entry name" value="PKS_KR"/>
    <property type="match status" value="1"/>
</dbReference>
<dbReference type="Pfam" id="PF08659">
    <property type="entry name" value="KR"/>
    <property type="match status" value="1"/>
</dbReference>
<dbReference type="InterPro" id="IPR036291">
    <property type="entry name" value="NAD(P)-bd_dom_sf"/>
</dbReference>
<keyword evidence="3 8" id="KW-0808">Transferase</keyword>
<dbReference type="InterPro" id="IPR036736">
    <property type="entry name" value="ACP-like_sf"/>
</dbReference>